<dbReference type="PROSITE" id="PS51012">
    <property type="entry name" value="ABC_TM2"/>
    <property type="match status" value="1"/>
</dbReference>
<dbReference type="InterPro" id="IPR000412">
    <property type="entry name" value="ABC_2_transport"/>
</dbReference>
<keyword evidence="6" id="KW-0813">Transport</keyword>
<feature type="transmembrane region" description="Helical" evidence="6">
    <location>
        <begin position="190"/>
        <end position="212"/>
    </location>
</feature>
<evidence type="ECO:0000313" key="7">
    <source>
        <dbReference type="EMBL" id="ARJ06991.1"/>
    </source>
</evidence>
<dbReference type="PANTHER" id="PTHR43027:SF1">
    <property type="entry name" value="DOXORUBICIN RESISTANCE ABC TRANSPORTER PERMEASE PROTEIN DRRC-RELATED"/>
    <property type="match status" value="1"/>
</dbReference>
<dbReference type="GO" id="GO:0043190">
    <property type="term" value="C:ATP-binding cassette (ABC) transporter complex"/>
    <property type="evidence" value="ECO:0007669"/>
    <property type="project" value="InterPro"/>
</dbReference>
<dbReference type="GO" id="GO:0046677">
    <property type="term" value="P:response to antibiotic"/>
    <property type="evidence" value="ECO:0007669"/>
    <property type="project" value="UniProtKB-KW"/>
</dbReference>
<dbReference type="Proteomes" id="UP000192775">
    <property type="component" value="Chromosome"/>
</dbReference>
<feature type="transmembrane region" description="Helical" evidence="6">
    <location>
        <begin position="271"/>
        <end position="292"/>
    </location>
</feature>
<keyword evidence="4 6" id="KW-0472">Membrane</keyword>
<gene>
    <name evidence="7" type="ORF">B5808_18500</name>
</gene>
<evidence type="ECO:0000256" key="5">
    <source>
        <dbReference type="ARBA" id="ARBA00023251"/>
    </source>
</evidence>
<dbReference type="PIRSF" id="PIRSF006648">
    <property type="entry name" value="DrrB"/>
    <property type="match status" value="1"/>
</dbReference>
<feature type="transmembrane region" description="Helical" evidence="6">
    <location>
        <begin position="107"/>
        <end position="130"/>
    </location>
</feature>
<dbReference type="KEGG" id="cphy:B5808_18500"/>
<evidence type="ECO:0000313" key="8">
    <source>
        <dbReference type="Proteomes" id="UP000192775"/>
    </source>
</evidence>
<evidence type="ECO:0000256" key="4">
    <source>
        <dbReference type="ARBA" id="ARBA00023136"/>
    </source>
</evidence>
<reference evidence="7 8" key="1">
    <citation type="submission" date="2017-04" db="EMBL/GenBank/DDBJ databases">
        <authorList>
            <person name="Afonso C.L."/>
            <person name="Miller P.J."/>
            <person name="Scott M.A."/>
            <person name="Spackman E."/>
            <person name="Goraichik I."/>
            <person name="Dimitrov K.M."/>
            <person name="Suarez D.L."/>
            <person name="Swayne D.E."/>
        </authorList>
    </citation>
    <scope>NUCLEOTIDE SEQUENCE [LARGE SCALE GENOMIC DNA]</scope>
    <source>
        <strain evidence="8">XA(T)</strain>
    </source>
</reference>
<keyword evidence="6" id="KW-1003">Cell membrane</keyword>
<comment type="subcellular location">
    <subcellularLocation>
        <location evidence="6">Cell membrane</location>
        <topology evidence="6">Multi-pass membrane protein</topology>
    </subcellularLocation>
    <subcellularLocation>
        <location evidence="1">Membrane</location>
        <topology evidence="1">Multi-pass membrane protein</topology>
    </subcellularLocation>
</comment>
<dbReference type="PRINTS" id="PR00164">
    <property type="entry name" value="ABC2TRNSPORT"/>
</dbReference>
<keyword evidence="8" id="KW-1185">Reference proteome</keyword>
<organism evidence="7 8">
    <name type="scientific">Cnuibacter physcomitrellae</name>
    <dbReference type="NCBI Taxonomy" id="1619308"/>
    <lineage>
        <taxon>Bacteria</taxon>
        <taxon>Bacillati</taxon>
        <taxon>Actinomycetota</taxon>
        <taxon>Actinomycetes</taxon>
        <taxon>Micrococcales</taxon>
        <taxon>Microbacteriaceae</taxon>
        <taxon>Cnuibacter</taxon>
    </lineage>
</organism>
<evidence type="ECO:0000256" key="2">
    <source>
        <dbReference type="ARBA" id="ARBA00022692"/>
    </source>
</evidence>
<dbReference type="EMBL" id="CP020715">
    <property type="protein sequence ID" value="ARJ06991.1"/>
    <property type="molecule type" value="Genomic_DNA"/>
</dbReference>
<dbReference type="Pfam" id="PF01061">
    <property type="entry name" value="ABC2_membrane"/>
    <property type="match status" value="1"/>
</dbReference>
<dbReference type="InterPro" id="IPR052902">
    <property type="entry name" value="ABC-2_transporter"/>
</dbReference>
<dbReference type="GO" id="GO:0140359">
    <property type="term" value="F:ABC-type transporter activity"/>
    <property type="evidence" value="ECO:0007669"/>
    <property type="project" value="InterPro"/>
</dbReference>
<feature type="transmembrane region" description="Helical" evidence="6">
    <location>
        <begin position="219"/>
        <end position="237"/>
    </location>
</feature>
<feature type="transmembrane region" description="Helical" evidence="6">
    <location>
        <begin position="69"/>
        <end position="87"/>
    </location>
</feature>
<evidence type="ECO:0000256" key="1">
    <source>
        <dbReference type="ARBA" id="ARBA00004141"/>
    </source>
</evidence>
<evidence type="ECO:0000256" key="6">
    <source>
        <dbReference type="RuleBase" id="RU361157"/>
    </source>
</evidence>
<dbReference type="PANTHER" id="PTHR43027">
    <property type="entry name" value="DOXORUBICIN RESISTANCE ABC TRANSPORTER PERMEASE PROTEIN DRRC-RELATED"/>
    <property type="match status" value="1"/>
</dbReference>
<accession>A0A1X9LSV0</accession>
<keyword evidence="3 6" id="KW-1133">Transmembrane helix</keyword>
<dbReference type="InterPro" id="IPR013525">
    <property type="entry name" value="ABC2_TM"/>
</dbReference>
<dbReference type="InterPro" id="IPR047817">
    <property type="entry name" value="ABC2_TM_bact-type"/>
</dbReference>
<evidence type="ECO:0000256" key="3">
    <source>
        <dbReference type="ARBA" id="ARBA00022989"/>
    </source>
</evidence>
<proteinExistence type="inferred from homology"/>
<dbReference type="RefSeq" id="WP_085021129.1">
    <property type="nucleotide sequence ID" value="NZ_BMHD01000001.1"/>
</dbReference>
<keyword evidence="2 6" id="KW-0812">Transmembrane</keyword>
<name>A0A1X9LSV0_9MICO</name>
<keyword evidence="5" id="KW-0046">Antibiotic resistance</keyword>
<comment type="similarity">
    <text evidence="6">Belongs to the ABC-2 integral membrane protein family.</text>
</comment>
<feature type="transmembrane region" description="Helical" evidence="6">
    <location>
        <begin position="151"/>
        <end position="178"/>
    </location>
</feature>
<protein>
    <recommendedName>
        <fullName evidence="6">Transport permease protein</fullName>
    </recommendedName>
</protein>
<dbReference type="STRING" id="1619308.B5808_18500"/>
<sequence length="299" mass="31510">MTAATTTTGGSGSGSASAPAQAGTASAPAQAATASDRVALDRRVPPFGGFNLTYLRIELKRKLRNRRTLVFTIAFPIVMFVIIGLPLRDEPLTATPLDQGGPSVAAYIMVSMAMYGAMMSATQTGAAVGVERAQGWSRQLRLTPINPLVNVVIKMIAGMLLGLFAVVATFAAGAISGIQLEPWQWITTGLVAWVLAAAVFTALGLMVGYLVPGENAAQITSLAIVLLAFLGGLFYPVSSMPDFMQTIASFTPVYGISQIARAPLTGESVDLLWVVNALVWLAIFVGGTAWAFRRDTKRV</sequence>
<dbReference type="AlphaFoldDB" id="A0A1X9LSV0"/>